<dbReference type="GO" id="GO:0005783">
    <property type="term" value="C:endoplasmic reticulum"/>
    <property type="evidence" value="ECO:0007669"/>
    <property type="project" value="TreeGrafter"/>
</dbReference>
<sequence>MDGNRRFARSRGRPVMDGHLKGFDSLKNILELCLRLDIQCVSIYTFSIDNFNRPQEEVGALMNLARGRFRELAEKGELLDRYSVRVNILGKTSLLPTDVQQSVKEMQDLTRHNSKAILNVWEQPAIGYPNQDVWGQPTFRFPPVADGQGTSPMAERTLVQQRPSGKSFKENFLT</sequence>
<dbReference type="PANTHER" id="PTHR10291">
    <property type="entry name" value="DEHYDRODOLICHYL DIPHOSPHATE SYNTHASE FAMILY MEMBER"/>
    <property type="match status" value="1"/>
</dbReference>
<dbReference type="Pfam" id="PF01255">
    <property type="entry name" value="Prenyltransf"/>
    <property type="match status" value="1"/>
</dbReference>
<dbReference type="NCBIfam" id="TIGR00055">
    <property type="entry name" value="uppS"/>
    <property type="match status" value="1"/>
</dbReference>
<evidence type="ECO:0000256" key="3">
    <source>
        <dbReference type="RuleBase" id="RU363018"/>
    </source>
</evidence>
<evidence type="ECO:0000256" key="2">
    <source>
        <dbReference type="ARBA" id="ARBA00022679"/>
    </source>
</evidence>
<dbReference type="EC" id="2.5.1.-" evidence="3"/>
<evidence type="ECO:0000256" key="1">
    <source>
        <dbReference type="ARBA" id="ARBA00005432"/>
    </source>
</evidence>
<accession>A0A0F7SYG2</accession>
<dbReference type="GO" id="GO:0016020">
    <property type="term" value="C:membrane"/>
    <property type="evidence" value="ECO:0007669"/>
    <property type="project" value="TreeGrafter"/>
</dbReference>
<dbReference type="GO" id="GO:0016094">
    <property type="term" value="P:polyprenol biosynthetic process"/>
    <property type="evidence" value="ECO:0007669"/>
    <property type="project" value="TreeGrafter"/>
</dbReference>
<dbReference type="InterPro" id="IPR001441">
    <property type="entry name" value="UPP_synth-like"/>
</dbReference>
<dbReference type="AlphaFoldDB" id="A0A0F7SYG2"/>
<dbReference type="EMBL" id="LN483332">
    <property type="protein sequence ID" value="CED85630.1"/>
    <property type="molecule type" value="Genomic_DNA"/>
</dbReference>
<dbReference type="PANTHER" id="PTHR10291:SF43">
    <property type="entry name" value="DEHYDRODOLICHYL DIPHOSPHATE SYNTHASE COMPLEX SUBUNIT DHDDS"/>
    <property type="match status" value="1"/>
</dbReference>
<dbReference type="InterPro" id="IPR036424">
    <property type="entry name" value="UPP_synth-like_sf"/>
</dbReference>
<dbReference type="GO" id="GO:0005811">
    <property type="term" value="C:lipid droplet"/>
    <property type="evidence" value="ECO:0007669"/>
    <property type="project" value="TreeGrafter"/>
</dbReference>
<dbReference type="GO" id="GO:0045547">
    <property type="term" value="F:ditrans,polycis-polyprenyl diphosphate synthase [(2E,6E)-farnesyl diphosphate specific] activity"/>
    <property type="evidence" value="ECO:0007669"/>
    <property type="project" value="TreeGrafter"/>
</dbReference>
<comment type="similarity">
    <text evidence="1 3">Belongs to the UPP synthase family.</text>
</comment>
<dbReference type="SUPFAM" id="SSF64005">
    <property type="entry name" value="Undecaprenyl diphosphate synthase"/>
    <property type="match status" value="1"/>
</dbReference>
<name>A0A0F7SYG2_PHARH</name>
<reference evidence="4" key="1">
    <citation type="submission" date="2014-08" db="EMBL/GenBank/DDBJ databases">
        <authorList>
            <person name="Sharma Rahul"/>
            <person name="Thines Marco"/>
        </authorList>
    </citation>
    <scope>NUCLEOTIDE SEQUENCE</scope>
</reference>
<organism evidence="4">
    <name type="scientific">Phaffia rhodozyma</name>
    <name type="common">Yeast</name>
    <name type="synonym">Xanthophyllomyces dendrorhous</name>
    <dbReference type="NCBI Taxonomy" id="264483"/>
    <lineage>
        <taxon>Eukaryota</taxon>
        <taxon>Fungi</taxon>
        <taxon>Dikarya</taxon>
        <taxon>Basidiomycota</taxon>
        <taxon>Agaricomycotina</taxon>
        <taxon>Tremellomycetes</taxon>
        <taxon>Cystofilobasidiales</taxon>
        <taxon>Mrakiaceae</taxon>
        <taxon>Phaffia</taxon>
    </lineage>
</organism>
<proteinExistence type="inferred from homology"/>
<dbReference type="Gene3D" id="3.40.1180.10">
    <property type="entry name" value="Decaprenyl diphosphate synthase-like"/>
    <property type="match status" value="1"/>
</dbReference>
<keyword evidence="2 3" id="KW-0808">Transferase</keyword>
<dbReference type="GO" id="GO:1904423">
    <property type="term" value="C:dehydrodolichyl diphosphate synthase complex"/>
    <property type="evidence" value="ECO:0007669"/>
    <property type="project" value="TreeGrafter"/>
</dbReference>
<protein>
    <recommendedName>
        <fullName evidence="3">Alkyl transferase</fullName>
        <ecNumber evidence="3">2.5.1.-</ecNumber>
    </recommendedName>
</protein>
<evidence type="ECO:0000313" key="4">
    <source>
        <dbReference type="EMBL" id="CED85630.1"/>
    </source>
</evidence>
<dbReference type="CDD" id="cd00475">
    <property type="entry name" value="Cis_IPPS"/>
    <property type="match status" value="1"/>
</dbReference>